<sequence length="202" mass="21193">MNETQLPVTRVVVLHGYTANPGRHWFRWLADELSPHGITVTTPALPDSSEPQPEAWVQAAREAIGEPDEGLVVVGHSLGCITALEALAGTRGGSAAGPGSDRGSDWRLGALILVAGFDTGLSSLPALDGFTARPIDYAPIIRNTRVRRMIASDNDPVVAPALSHDLAASLRADVTVVAGGGHFGTDDGFDTFPLLAELVRSL</sequence>
<reference evidence="1 2" key="1">
    <citation type="submission" date="2017-04" db="EMBL/GenBank/DDBJ databases">
        <title>Comparative genome analysis of Subtercola boreus.</title>
        <authorList>
            <person name="Cho Y.-J."/>
            <person name="Cho A."/>
            <person name="Kim O.-S."/>
            <person name="Lee J.-I."/>
        </authorList>
    </citation>
    <scope>NUCLEOTIDE SEQUENCE [LARGE SCALE GENOMIC DNA]</scope>
    <source>
        <strain evidence="1 2">P28004</strain>
    </source>
</reference>
<dbReference type="Gene3D" id="3.40.50.1820">
    <property type="entry name" value="alpha/beta hydrolase"/>
    <property type="match status" value="1"/>
</dbReference>
<evidence type="ECO:0000313" key="1">
    <source>
        <dbReference type="EMBL" id="RFA29633.1"/>
    </source>
</evidence>
<dbReference type="PANTHER" id="PTHR15394">
    <property type="entry name" value="SERINE HYDROLASE RBBP9"/>
    <property type="match status" value="1"/>
</dbReference>
<dbReference type="AlphaFoldDB" id="A0A3E0WGB8"/>
<dbReference type="Pfam" id="PF06821">
    <property type="entry name" value="Ser_hydrolase"/>
    <property type="match status" value="1"/>
</dbReference>
<dbReference type="SUPFAM" id="SSF53474">
    <property type="entry name" value="alpha/beta-Hydrolases"/>
    <property type="match status" value="1"/>
</dbReference>
<dbReference type="GO" id="GO:0016787">
    <property type="term" value="F:hydrolase activity"/>
    <property type="evidence" value="ECO:0007669"/>
    <property type="project" value="InterPro"/>
</dbReference>
<dbReference type="Proteomes" id="UP000257080">
    <property type="component" value="Unassembled WGS sequence"/>
</dbReference>
<evidence type="ECO:0000313" key="2">
    <source>
        <dbReference type="Proteomes" id="UP000257080"/>
    </source>
</evidence>
<dbReference type="InterPro" id="IPR010662">
    <property type="entry name" value="RBBP9/YdeN"/>
</dbReference>
<comment type="caution">
    <text evidence="1">The sequence shown here is derived from an EMBL/GenBank/DDBJ whole genome shotgun (WGS) entry which is preliminary data.</text>
</comment>
<proteinExistence type="predicted"/>
<accession>A0A3E0WGB8</accession>
<organism evidence="1 2">
    <name type="scientific">Subtercola boreus</name>
    <dbReference type="NCBI Taxonomy" id="120213"/>
    <lineage>
        <taxon>Bacteria</taxon>
        <taxon>Bacillati</taxon>
        <taxon>Actinomycetota</taxon>
        <taxon>Actinomycetes</taxon>
        <taxon>Micrococcales</taxon>
        <taxon>Microbacteriaceae</taxon>
        <taxon>Subtercola</taxon>
    </lineage>
</organism>
<dbReference type="OrthoDB" id="9804993at2"/>
<dbReference type="PANTHER" id="PTHR15394:SF3">
    <property type="entry name" value="SERINE HYDROLASE RBBP9"/>
    <property type="match status" value="1"/>
</dbReference>
<dbReference type="EMBL" id="NBXE01000002">
    <property type="protein sequence ID" value="RFA29633.1"/>
    <property type="molecule type" value="Genomic_DNA"/>
</dbReference>
<dbReference type="RefSeq" id="WP_116417147.1">
    <property type="nucleotide sequence ID" value="NZ_NBXC01000002.1"/>
</dbReference>
<dbReference type="InterPro" id="IPR029058">
    <property type="entry name" value="AB_hydrolase_fold"/>
</dbReference>
<evidence type="ECO:0008006" key="3">
    <source>
        <dbReference type="Google" id="ProtNLM"/>
    </source>
</evidence>
<gene>
    <name evidence="1" type="ORF">B7R25_01245</name>
</gene>
<name>A0A3E0WGB8_9MICO</name>
<protein>
    <recommendedName>
        <fullName evidence="3">Alpha/beta hydrolase</fullName>
    </recommendedName>
</protein>